<protein>
    <recommendedName>
        <fullName evidence="1">F-box domain-containing protein</fullName>
    </recommendedName>
</protein>
<dbReference type="Proteomes" id="UP000008281">
    <property type="component" value="Unassembled WGS sequence"/>
</dbReference>
<dbReference type="RefSeq" id="XP_003091179.2">
    <property type="nucleotide sequence ID" value="XM_003091131.2"/>
</dbReference>
<name>E3NK83_CAERE</name>
<organism evidence="3">
    <name type="scientific">Caenorhabditis remanei</name>
    <name type="common">Caenorhabditis vulgaris</name>
    <dbReference type="NCBI Taxonomy" id="31234"/>
    <lineage>
        <taxon>Eukaryota</taxon>
        <taxon>Metazoa</taxon>
        <taxon>Ecdysozoa</taxon>
        <taxon>Nematoda</taxon>
        <taxon>Chromadorea</taxon>
        <taxon>Rhabditida</taxon>
        <taxon>Rhabditina</taxon>
        <taxon>Rhabditomorpha</taxon>
        <taxon>Rhabditoidea</taxon>
        <taxon>Rhabditidae</taxon>
        <taxon>Peloderinae</taxon>
        <taxon>Caenorhabditis</taxon>
    </lineage>
</organism>
<sequence length="297" mass="34010">MPPLPLLRLPQLILREVFKSFSIIEKIKLSLCSKKTSQINISRSHSQKVILVLDILKQNIRVLSENNKDIFEIFTYPDSGIGQNSNISRGVQIFSKNHQEGFLSVTRNVLKMFQCKVTTNVSCHNCDLYQPMVSILLDPHVEFKKLTISLKRSEDELLFNQISNKFELVEDLELSSILKPDFIPVFNSWPQKIGIINSAWFTLDHLLACTCTTIKLGKSHLGNKDLEVILRKWKTGGFPNLEYLHIDRDYISNNKTTIWRLNQLELGGKVIQTNDGRKKATINTGNGRIEVYITPVE</sequence>
<proteinExistence type="predicted"/>
<dbReference type="PANTHER" id="PTHR21503">
    <property type="entry name" value="F-BOX-CONTAINING HYPOTHETICAL PROTEIN C.ELEGANS"/>
    <property type="match status" value="1"/>
</dbReference>
<dbReference type="HOGENOM" id="CLU_028840_6_0_1"/>
<evidence type="ECO:0000313" key="3">
    <source>
        <dbReference type="Proteomes" id="UP000008281"/>
    </source>
</evidence>
<keyword evidence="3" id="KW-1185">Reference proteome</keyword>
<evidence type="ECO:0000313" key="2">
    <source>
        <dbReference type="EMBL" id="EFP01930.1"/>
    </source>
</evidence>
<accession>E3NK83</accession>
<dbReference type="CTD" id="9797884"/>
<dbReference type="Pfam" id="PF00646">
    <property type="entry name" value="F-box"/>
    <property type="match status" value="1"/>
</dbReference>
<feature type="domain" description="F-box" evidence="1">
    <location>
        <begin position="3"/>
        <end position="49"/>
    </location>
</feature>
<dbReference type="InterPro" id="IPR001810">
    <property type="entry name" value="F-box_dom"/>
</dbReference>
<dbReference type="EMBL" id="DS268788">
    <property type="protein sequence ID" value="EFP01930.1"/>
    <property type="molecule type" value="Genomic_DNA"/>
</dbReference>
<reference evidence="2" key="1">
    <citation type="submission" date="2007-07" db="EMBL/GenBank/DDBJ databases">
        <title>PCAP assembly of the Caenorhabditis remanei genome.</title>
        <authorList>
            <consortium name="The Caenorhabditis remanei Sequencing Consortium"/>
            <person name="Wilson R.K."/>
        </authorList>
    </citation>
    <scope>NUCLEOTIDE SEQUENCE [LARGE SCALE GENOMIC DNA]</scope>
    <source>
        <strain evidence="2">PB4641</strain>
    </source>
</reference>
<dbReference type="OMA" id="YSHYLEN"/>
<gene>
    <name evidence="2" type="ORF">CRE_13779</name>
</gene>
<dbReference type="KEGG" id="crq:GCK72_003159"/>
<evidence type="ECO:0000259" key="1">
    <source>
        <dbReference type="PROSITE" id="PS50181"/>
    </source>
</evidence>
<dbReference type="AlphaFoldDB" id="E3NK83"/>
<dbReference type="GeneID" id="9797884"/>
<dbReference type="PANTHER" id="PTHR21503:SF52">
    <property type="entry name" value="F-BOX DOMAIN-CONTAINING PROTEIN"/>
    <property type="match status" value="1"/>
</dbReference>
<dbReference type="PROSITE" id="PS50181">
    <property type="entry name" value="FBOX"/>
    <property type="match status" value="1"/>
</dbReference>
<dbReference type="InParanoid" id="E3NK83"/>
<dbReference type="InterPro" id="IPR012885">
    <property type="entry name" value="F-box_Sdz-33"/>
</dbReference>
<dbReference type="Pfam" id="PF07735">
    <property type="entry name" value="FBA_2"/>
    <property type="match status" value="1"/>
</dbReference>